<gene>
    <name evidence="2" type="ORF">D5R55_08535</name>
</gene>
<proteinExistence type="predicted"/>
<keyword evidence="1" id="KW-0812">Transmembrane</keyword>
<protein>
    <submittedName>
        <fullName evidence="2">Uncharacterized protein</fullName>
    </submittedName>
</protein>
<dbReference type="RefSeq" id="WP_126361259.1">
    <property type="nucleotide sequence ID" value="NZ_CP034545.1"/>
</dbReference>
<keyword evidence="1" id="KW-1133">Transmembrane helix</keyword>
<accession>A0A3Q9F2G2</accession>
<reference evidence="2 3" key="1">
    <citation type="submission" date="2018-12" db="EMBL/GenBank/DDBJ databases">
        <title>Cadmium resistance mechanism in endophytic bacteria Burkholderia cenocepacia YG-3.</title>
        <authorList>
            <person name="Zhang X."/>
            <person name="Wang X."/>
            <person name="Zhu Y."/>
        </authorList>
    </citation>
    <scope>NUCLEOTIDE SEQUENCE [LARGE SCALE GENOMIC DNA]</scope>
    <source>
        <strain evidence="2 3">YG-3</strain>
    </source>
</reference>
<organism evidence="2 3">
    <name type="scientific">Burkholderia cenocepacia</name>
    <dbReference type="NCBI Taxonomy" id="95486"/>
    <lineage>
        <taxon>Bacteria</taxon>
        <taxon>Pseudomonadati</taxon>
        <taxon>Pseudomonadota</taxon>
        <taxon>Betaproteobacteria</taxon>
        <taxon>Burkholderiales</taxon>
        <taxon>Burkholderiaceae</taxon>
        <taxon>Burkholderia</taxon>
        <taxon>Burkholderia cepacia complex</taxon>
    </lineage>
</organism>
<evidence type="ECO:0000313" key="2">
    <source>
        <dbReference type="EMBL" id="AZQ51042.1"/>
    </source>
</evidence>
<sequence length="75" mass="7860">MVRILYAGYLAFALYLLYPLVHNTLTFSTDCVRSVLPMGDHGLSANSASGADGHASRCVSSAHAGAATGRVPEIH</sequence>
<keyword evidence="1" id="KW-0472">Membrane</keyword>
<feature type="transmembrane region" description="Helical" evidence="1">
    <location>
        <begin position="6"/>
        <end position="25"/>
    </location>
</feature>
<name>A0A3Q9F2G2_9BURK</name>
<dbReference type="Proteomes" id="UP000277191">
    <property type="component" value="Chromosome 1"/>
</dbReference>
<dbReference type="AlphaFoldDB" id="A0A3Q9F2G2"/>
<evidence type="ECO:0000313" key="3">
    <source>
        <dbReference type="Proteomes" id="UP000277191"/>
    </source>
</evidence>
<evidence type="ECO:0000256" key="1">
    <source>
        <dbReference type="SAM" id="Phobius"/>
    </source>
</evidence>
<dbReference type="EMBL" id="CP034545">
    <property type="protein sequence ID" value="AZQ51042.1"/>
    <property type="molecule type" value="Genomic_DNA"/>
</dbReference>